<protein>
    <submittedName>
        <fullName evidence="1">Uncharacterized protein</fullName>
    </submittedName>
</protein>
<comment type="caution">
    <text evidence="1">The sequence shown here is derived from an EMBL/GenBank/DDBJ whole genome shotgun (WGS) entry which is preliminary data.</text>
</comment>
<dbReference type="EMBL" id="FNND01000002">
    <property type="protein sequence ID" value="SDW46356.1"/>
    <property type="molecule type" value="Genomic_DNA"/>
</dbReference>
<evidence type="ECO:0000313" key="1">
    <source>
        <dbReference type="EMBL" id="SDW46356.1"/>
    </source>
</evidence>
<gene>
    <name evidence="1" type="ORF">SAMN05444420_102287</name>
</gene>
<sequence length="46" mass="5479">MFLFDGYLIDFIHFFYYLCSIGAKALTENKQQEYAYTISSKKPIFI</sequence>
<reference evidence="1 2" key="1">
    <citation type="submission" date="2016-10" db="EMBL/GenBank/DDBJ databases">
        <authorList>
            <person name="Varghese N."/>
            <person name="Submissions S."/>
        </authorList>
    </citation>
    <scope>NUCLEOTIDE SEQUENCE [LARGE SCALE GENOMIC DNA]</scope>
    <source>
        <strain evidence="1 2">DSM 11449</strain>
    </source>
</reference>
<evidence type="ECO:0000313" key="2">
    <source>
        <dbReference type="Proteomes" id="UP000182771"/>
    </source>
</evidence>
<name>A0A1H2TR07_9FLAO</name>
<accession>A0A1H2TR07</accession>
<proteinExistence type="predicted"/>
<dbReference type="Proteomes" id="UP000182771">
    <property type="component" value="Unassembled WGS sequence"/>
</dbReference>
<dbReference type="AlphaFoldDB" id="A0A1H2TR07"/>
<keyword evidence="2" id="KW-1185">Reference proteome</keyword>
<organism evidence="1 2">
    <name type="scientific">Capnocytophaga granulosa</name>
    <dbReference type="NCBI Taxonomy" id="45242"/>
    <lineage>
        <taxon>Bacteria</taxon>
        <taxon>Pseudomonadati</taxon>
        <taxon>Bacteroidota</taxon>
        <taxon>Flavobacteriia</taxon>
        <taxon>Flavobacteriales</taxon>
        <taxon>Flavobacteriaceae</taxon>
        <taxon>Capnocytophaga</taxon>
    </lineage>
</organism>